<dbReference type="GO" id="GO:0003676">
    <property type="term" value="F:nucleic acid binding"/>
    <property type="evidence" value="ECO:0007669"/>
    <property type="project" value="InterPro"/>
</dbReference>
<dbReference type="Proteomes" id="UP000186922">
    <property type="component" value="Unassembled WGS sequence"/>
</dbReference>
<dbReference type="Gene3D" id="3.30.420.10">
    <property type="entry name" value="Ribonuclease H-like superfamily/Ribonuclease H"/>
    <property type="match status" value="1"/>
</dbReference>
<sequence>MLGEGTHEPSIAAAVTSHNRSFTQYTARARAQGHREEIMSTPKDMVTELMQEFKRRSGEREPQRIIFFRDGVSKGQYMQVMRDELTAIQAACQVLTPTGDYKPSIA</sequence>
<dbReference type="PROSITE" id="PS50822">
    <property type="entry name" value="PIWI"/>
    <property type="match status" value="1"/>
</dbReference>
<gene>
    <name evidence="2" type="primary">RvY_17587-1</name>
    <name evidence="2" type="synonym">RvY_17587.1</name>
    <name evidence="2" type="ORF">RvY_17587</name>
</gene>
<accession>A0A1D1W3D7</accession>
<evidence type="ECO:0000313" key="2">
    <source>
        <dbReference type="EMBL" id="GAV07786.1"/>
    </source>
</evidence>
<evidence type="ECO:0000259" key="1">
    <source>
        <dbReference type="PROSITE" id="PS50822"/>
    </source>
</evidence>
<dbReference type="InterPro" id="IPR012337">
    <property type="entry name" value="RNaseH-like_sf"/>
</dbReference>
<dbReference type="SUPFAM" id="SSF53098">
    <property type="entry name" value="Ribonuclease H-like"/>
    <property type="match status" value="1"/>
</dbReference>
<comment type="caution">
    <text evidence="2">The sequence shown here is derived from an EMBL/GenBank/DDBJ whole genome shotgun (WGS) entry which is preliminary data.</text>
</comment>
<dbReference type="EMBL" id="BDGG01000016">
    <property type="protein sequence ID" value="GAV07786.1"/>
    <property type="molecule type" value="Genomic_DNA"/>
</dbReference>
<evidence type="ECO:0000313" key="3">
    <source>
        <dbReference type="Proteomes" id="UP000186922"/>
    </source>
</evidence>
<dbReference type="InterPro" id="IPR036397">
    <property type="entry name" value="RNaseH_sf"/>
</dbReference>
<reference evidence="2 3" key="1">
    <citation type="journal article" date="2016" name="Nat. Commun.">
        <title>Extremotolerant tardigrade genome and improved radiotolerance of human cultured cells by tardigrade-unique protein.</title>
        <authorList>
            <person name="Hashimoto T."/>
            <person name="Horikawa D.D."/>
            <person name="Saito Y."/>
            <person name="Kuwahara H."/>
            <person name="Kozuka-Hata H."/>
            <person name="Shin-I T."/>
            <person name="Minakuchi Y."/>
            <person name="Ohishi K."/>
            <person name="Motoyama A."/>
            <person name="Aizu T."/>
            <person name="Enomoto A."/>
            <person name="Kondo K."/>
            <person name="Tanaka S."/>
            <person name="Hara Y."/>
            <person name="Koshikawa S."/>
            <person name="Sagara H."/>
            <person name="Miura T."/>
            <person name="Yokobori S."/>
            <person name="Miyagawa K."/>
            <person name="Suzuki Y."/>
            <person name="Kubo T."/>
            <person name="Oyama M."/>
            <person name="Kohara Y."/>
            <person name="Fujiyama A."/>
            <person name="Arakawa K."/>
            <person name="Katayama T."/>
            <person name="Toyoda A."/>
            <person name="Kunieda T."/>
        </authorList>
    </citation>
    <scope>NUCLEOTIDE SEQUENCE [LARGE SCALE GENOMIC DNA]</scope>
    <source>
        <strain evidence="2 3">YOKOZUNA-1</strain>
    </source>
</reference>
<dbReference type="InterPro" id="IPR003165">
    <property type="entry name" value="Piwi"/>
</dbReference>
<dbReference type="OrthoDB" id="10252740at2759"/>
<dbReference type="PANTHER" id="PTHR22891">
    <property type="entry name" value="EUKARYOTIC TRANSLATION INITIATION FACTOR 2C"/>
    <property type="match status" value="1"/>
</dbReference>
<name>A0A1D1W3D7_RAMVA</name>
<organism evidence="2 3">
    <name type="scientific">Ramazzottius varieornatus</name>
    <name type="common">Water bear</name>
    <name type="synonym">Tardigrade</name>
    <dbReference type="NCBI Taxonomy" id="947166"/>
    <lineage>
        <taxon>Eukaryota</taxon>
        <taxon>Metazoa</taxon>
        <taxon>Ecdysozoa</taxon>
        <taxon>Tardigrada</taxon>
        <taxon>Eutardigrada</taxon>
        <taxon>Parachela</taxon>
        <taxon>Hypsibioidea</taxon>
        <taxon>Ramazzottiidae</taxon>
        <taxon>Ramazzottius</taxon>
    </lineage>
</organism>
<dbReference type="AlphaFoldDB" id="A0A1D1W3D7"/>
<keyword evidence="3" id="KW-1185">Reference proteome</keyword>
<proteinExistence type="predicted"/>
<dbReference type="Pfam" id="PF02171">
    <property type="entry name" value="Piwi"/>
    <property type="match status" value="1"/>
</dbReference>
<dbReference type="STRING" id="947166.A0A1D1W3D7"/>
<protein>
    <recommendedName>
        <fullName evidence="1">Piwi domain-containing protein</fullName>
    </recommendedName>
</protein>
<feature type="domain" description="Piwi" evidence="1">
    <location>
        <begin position="55"/>
        <end position="106"/>
    </location>
</feature>